<feature type="non-terminal residue" evidence="2">
    <location>
        <position position="1"/>
    </location>
</feature>
<dbReference type="EMBL" id="JAHLJV010000434">
    <property type="protein sequence ID" value="KAK1561224.1"/>
    <property type="molecule type" value="Genomic_DNA"/>
</dbReference>
<dbReference type="Proteomes" id="UP001230504">
    <property type="component" value="Unassembled WGS sequence"/>
</dbReference>
<feature type="chain" id="PRO_5042222649" evidence="1">
    <location>
        <begin position="18"/>
        <end position="60"/>
    </location>
</feature>
<dbReference type="Pfam" id="PF08592">
    <property type="entry name" value="Anthrone_oxy"/>
    <property type="match status" value="1"/>
</dbReference>
<feature type="signal peptide" evidence="1">
    <location>
        <begin position="1"/>
        <end position="17"/>
    </location>
</feature>
<dbReference type="AlphaFoldDB" id="A0AAD8PHM6"/>
<gene>
    <name evidence="2" type="ORF">LY79DRAFT_689995</name>
</gene>
<proteinExistence type="predicted"/>
<evidence type="ECO:0000313" key="2">
    <source>
        <dbReference type="EMBL" id="KAK1561224.1"/>
    </source>
</evidence>
<dbReference type="InterPro" id="IPR013901">
    <property type="entry name" value="Anthrone_oxy"/>
</dbReference>
<comment type="caution">
    <text evidence="2">The sequence shown here is derived from an EMBL/GenBank/DDBJ whole genome shotgun (WGS) entry which is preliminary data.</text>
</comment>
<keyword evidence="3" id="KW-1185">Reference proteome</keyword>
<protein>
    <submittedName>
        <fullName evidence="2">Uncharacterized protein</fullName>
    </submittedName>
</protein>
<dbReference type="RefSeq" id="XP_060406606.1">
    <property type="nucleotide sequence ID" value="XM_060564723.1"/>
</dbReference>
<evidence type="ECO:0000313" key="3">
    <source>
        <dbReference type="Proteomes" id="UP001230504"/>
    </source>
</evidence>
<sequence>MILFTWIFMALTNNTLFELYTSGQSCLPVDCSWAKSLLRRWSQLHLTRSLFPLTGAVVGL</sequence>
<dbReference type="GeneID" id="85448963"/>
<organism evidence="2 3">
    <name type="scientific">Colletotrichum navitas</name>
    <dbReference type="NCBI Taxonomy" id="681940"/>
    <lineage>
        <taxon>Eukaryota</taxon>
        <taxon>Fungi</taxon>
        <taxon>Dikarya</taxon>
        <taxon>Ascomycota</taxon>
        <taxon>Pezizomycotina</taxon>
        <taxon>Sordariomycetes</taxon>
        <taxon>Hypocreomycetidae</taxon>
        <taxon>Glomerellales</taxon>
        <taxon>Glomerellaceae</taxon>
        <taxon>Colletotrichum</taxon>
        <taxon>Colletotrichum graminicola species complex</taxon>
    </lineage>
</organism>
<name>A0AAD8PHM6_9PEZI</name>
<evidence type="ECO:0000256" key="1">
    <source>
        <dbReference type="SAM" id="SignalP"/>
    </source>
</evidence>
<keyword evidence="1" id="KW-0732">Signal</keyword>
<accession>A0AAD8PHM6</accession>
<reference evidence="2" key="1">
    <citation type="submission" date="2021-06" db="EMBL/GenBank/DDBJ databases">
        <title>Comparative genomics, transcriptomics and evolutionary studies reveal genomic signatures of adaptation to plant cell wall in hemibiotrophic fungi.</title>
        <authorList>
            <consortium name="DOE Joint Genome Institute"/>
            <person name="Baroncelli R."/>
            <person name="Diaz J.F."/>
            <person name="Benocci T."/>
            <person name="Peng M."/>
            <person name="Battaglia E."/>
            <person name="Haridas S."/>
            <person name="Andreopoulos W."/>
            <person name="Labutti K."/>
            <person name="Pangilinan J."/>
            <person name="Floch G.L."/>
            <person name="Makela M.R."/>
            <person name="Henrissat B."/>
            <person name="Grigoriev I.V."/>
            <person name="Crouch J.A."/>
            <person name="De Vries R.P."/>
            <person name="Sukno S.A."/>
            <person name="Thon M.R."/>
        </authorList>
    </citation>
    <scope>NUCLEOTIDE SEQUENCE</scope>
    <source>
        <strain evidence="2">CBS 125086</strain>
    </source>
</reference>